<keyword evidence="13" id="KW-1185">Reference proteome</keyword>
<dbReference type="PROSITE" id="PS51755">
    <property type="entry name" value="OMPR_PHOB"/>
    <property type="match status" value="1"/>
</dbReference>
<feature type="domain" description="Response regulatory" evidence="10">
    <location>
        <begin position="13"/>
        <end position="127"/>
    </location>
</feature>
<dbReference type="PROSITE" id="PS50110">
    <property type="entry name" value="RESPONSE_REGULATORY"/>
    <property type="match status" value="1"/>
</dbReference>
<feature type="domain" description="OmpR/PhoB-type" evidence="11">
    <location>
        <begin position="135"/>
        <end position="234"/>
    </location>
</feature>
<dbReference type="GO" id="GO:0000156">
    <property type="term" value="F:phosphorelay response regulator activity"/>
    <property type="evidence" value="ECO:0007669"/>
    <property type="project" value="TreeGrafter"/>
</dbReference>
<keyword evidence="2 8" id="KW-0597">Phosphoprotein</keyword>
<sequence length="248" mass="28124">MIIINSKGTIEMKLLIIEDEEDLANALAAGFRKKDYIVDIATDGLDGLELAFINNYDLIILDLNLPGMDGLEILEKVREYDLKQKVLILSARSDYGQRIEGLDLGANDYLVKPFDFGELEARVRSLLRRSFTQNNVVLSFDRFRLDTCAHRLSTDADEPVDLTPKEYAILEYLLLNRGKAISAEELIEHIWASDNDLFSNAIKVHISALRKKLAAHTDKELITNLRGAGYCIRKPVQDIASRLNRNKF</sequence>
<dbReference type="InterPro" id="IPR011006">
    <property type="entry name" value="CheY-like_superfamily"/>
</dbReference>
<evidence type="ECO:0000256" key="6">
    <source>
        <dbReference type="ARBA" id="ARBA00023163"/>
    </source>
</evidence>
<dbReference type="Gene3D" id="3.40.50.2300">
    <property type="match status" value="1"/>
</dbReference>
<evidence type="ECO:0000256" key="9">
    <source>
        <dbReference type="PROSITE-ProRule" id="PRU01091"/>
    </source>
</evidence>
<dbReference type="PANTHER" id="PTHR48111:SF1">
    <property type="entry name" value="TWO-COMPONENT RESPONSE REGULATOR ORR33"/>
    <property type="match status" value="1"/>
</dbReference>
<name>A0A0M2NH57_9FIRM</name>
<dbReference type="Pfam" id="PF00486">
    <property type="entry name" value="Trans_reg_C"/>
    <property type="match status" value="1"/>
</dbReference>
<comment type="caution">
    <text evidence="12">The sequence shown here is derived from an EMBL/GenBank/DDBJ whole genome shotgun (WGS) entry which is preliminary data.</text>
</comment>
<evidence type="ECO:0000256" key="7">
    <source>
        <dbReference type="ARBA" id="ARBA00024867"/>
    </source>
</evidence>
<dbReference type="STRING" id="270498.CHK_2777"/>
<evidence type="ECO:0000259" key="10">
    <source>
        <dbReference type="PROSITE" id="PS50110"/>
    </source>
</evidence>
<dbReference type="GO" id="GO:0000976">
    <property type="term" value="F:transcription cis-regulatory region binding"/>
    <property type="evidence" value="ECO:0007669"/>
    <property type="project" value="TreeGrafter"/>
</dbReference>
<dbReference type="GO" id="GO:0032993">
    <property type="term" value="C:protein-DNA complex"/>
    <property type="evidence" value="ECO:0007669"/>
    <property type="project" value="TreeGrafter"/>
</dbReference>
<reference evidence="12 13" key="1">
    <citation type="submission" date="2015-04" db="EMBL/GenBank/DDBJ databases">
        <title>Draft genome sequence of bacteremic isolate Catabacter hongkongensis type strain HKU16T.</title>
        <authorList>
            <person name="Lau S.K."/>
            <person name="Teng J.L."/>
            <person name="Huang Y."/>
            <person name="Curreem S.O."/>
            <person name="Tsui S.K."/>
            <person name="Woo P.C."/>
        </authorList>
    </citation>
    <scope>NUCLEOTIDE SEQUENCE [LARGE SCALE GENOMIC DNA]</scope>
    <source>
        <strain evidence="12 13">HKU16</strain>
    </source>
</reference>
<comment type="function">
    <text evidence="7">May play the central regulatory role in sporulation. It may be an element of the effector pathway responsible for the activation of sporulation genes in response to nutritional stress. Spo0A may act in concert with spo0H (a sigma factor) to control the expression of some genes that are critical to the sporulation process.</text>
</comment>
<evidence type="ECO:0000256" key="1">
    <source>
        <dbReference type="ARBA" id="ARBA00018672"/>
    </source>
</evidence>
<dbReference type="EMBL" id="LAYJ01000123">
    <property type="protein sequence ID" value="KKI49757.1"/>
    <property type="molecule type" value="Genomic_DNA"/>
</dbReference>
<dbReference type="GO" id="GO:0006355">
    <property type="term" value="P:regulation of DNA-templated transcription"/>
    <property type="evidence" value="ECO:0007669"/>
    <property type="project" value="InterPro"/>
</dbReference>
<gene>
    <name evidence="12" type="ORF">CHK_2777</name>
</gene>
<evidence type="ECO:0000256" key="8">
    <source>
        <dbReference type="PROSITE-ProRule" id="PRU00169"/>
    </source>
</evidence>
<evidence type="ECO:0000256" key="5">
    <source>
        <dbReference type="ARBA" id="ARBA00023125"/>
    </source>
</evidence>
<keyword evidence="5 9" id="KW-0238">DNA-binding</keyword>
<keyword evidence="4" id="KW-0805">Transcription regulation</keyword>
<accession>A0A0M2NH57</accession>
<feature type="modified residue" description="4-aspartylphosphate" evidence="8">
    <location>
        <position position="62"/>
    </location>
</feature>
<protein>
    <recommendedName>
        <fullName evidence="1">Stage 0 sporulation protein A homolog</fullName>
    </recommendedName>
</protein>
<dbReference type="SMART" id="SM00448">
    <property type="entry name" value="REC"/>
    <property type="match status" value="1"/>
</dbReference>
<dbReference type="PANTHER" id="PTHR48111">
    <property type="entry name" value="REGULATOR OF RPOS"/>
    <property type="match status" value="1"/>
</dbReference>
<dbReference type="PATRIC" id="fig|270498.16.peg.2319"/>
<dbReference type="Pfam" id="PF00072">
    <property type="entry name" value="Response_reg"/>
    <property type="match status" value="1"/>
</dbReference>
<dbReference type="GO" id="GO:0005829">
    <property type="term" value="C:cytosol"/>
    <property type="evidence" value="ECO:0007669"/>
    <property type="project" value="TreeGrafter"/>
</dbReference>
<dbReference type="Gene3D" id="1.10.10.10">
    <property type="entry name" value="Winged helix-like DNA-binding domain superfamily/Winged helix DNA-binding domain"/>
    <property type="match status" value="1"/>
</dbReference>
<feature type="DNA-binding region" description="OmpR/PhoB-type" evidence="9">
    <location>
        <begin position="135"/>
        <end position="234"/>
    </location>
</feature>
<dbReference type="Proteomes" id="UP000034076">
    <property type="component" value="Unassembled WGS sequence"/>
</dbReference>
<keyword evidence="3" id="KW-0902">Two-component regulatory system</keyword>
<evidence type="ECO:0000313" key="12">
    <source>
        <dbReference type="EMBL" id="KKI49757.1"/>
    </source>
</evidence>
<keyword evidence="6" id="KW-0804">Transcription</keyword>
<dbReference type="InterPro" id="IPR001789">
    <property type="entry name" value="Sig_transdc_resp-reg_receiver"/>
</dbReference>
<evidence type="ECO:0000313" key="13">
    <source>
        <dbReference type="Proteomes" id="UP000034076"/>
    </source>
</evidence>
<dbReference type="Gene3D" id="6.10.250.690">
    <property type="match status" value="1"/>
</dbReference>
<dbReference type="SUPFAM" id="SSF52172">
    <property type="entry name" value="CheY-like"/>
    <property type="match status" value="1"/>
</dbReference>
<dbReference type="CDD" id="cd00383">
    <property type="entry name" value="trans_reg_C"/>
    <property type="match status" value="1"/>
</dbReference>
<dbReference type="InterPro" id="IPR039420">
    <property type="entry name" value="WalR-like"/>
</dbReference>
<evidence type="ECO:0000256" key="2">
    <source>
        <dbReference type="ARBA" id="ARBA00022553"/>
    </source>
</evidence>
<evidence type="ECO:0000259" key="11">
    <source>
        <dbReference type="PROSITE" id="PS51755"/>
    </source>
</evidence>
<organism evidence="12 13">
    <name type="scientific">Christensenella hongkongensis</name>
    <dbReference type="NCBI Taxonomy" id="270498"/>
    <lineage>
        <taxon>Bacteria</taxon>
        <taxon>Bacillati</taxon>
        <taxon>Bacillota</taxon>
        <taxon>Clostridia</taxon>
        <taxon>Christensenellales</taxon>
        <taxon>Christensenellaceae</taxon>
        <taxon>Christensenella</taxon>
    </lineage>
</organism>
<proteinExistence type="predicted"/>
<dbReference type="AlphaFoldDB" id="A0A0M2NH57"/>
<dbReference type="InterPro" id="IPR036388">
    <property type="entry name" value="WH-like_DNA-bd_sf"/>
</dbReference>
<dbReference type="InterPro" id="IPR001867">
    <property type="entry name" value="OmpR/PhoB-type_DNA-bd"/>
</dbReference>
<dbReference type="SMART" id="SM00862">
    <property type="entry name" value="Trans_reg_C"/>
    <property type="match status" value="1"/>
</dbReference>
<evidence type="ECO:0000256" key="4">
    <source>
        <dbReference type="ARBA" id="ARBA00023015"/>
    </source>
</evidence>
<evidence type="ECO:0000256" key="3">
    <source>
        <dbReference type="ARBA" id="ARBA00023012"/>
    </source>
</evidence>